<dbReference type="Proteomes" id="UP000319516">
    <property type="component" value="Unassembled WGS sequence"/>
</dbReference>
<dbReference type="RefSeq" id="WP_141783590.1">
    <property type="nucleotide sequence ID" value="NZ_BAAAIK010000003.1"/>
</dbReference>
<protein>
    <submittedName>
        <fullName evidence="2">Uncharacterized protein</fullName>
    </submittedName>
</protein>
<keyword evidence="3" id="KW-1185">Reference proteome</keyword>
<proteinExistence type="predicted"/>
<evidence type="ECO:0000313" key="3">
    <source>
        <dbReference type="Proteomes" id="UP000319516"/>
    </source>
</evidence>
<keyword evidence="1" id="KW-0472">Membrane</keyword>
<gene>
    <name evidence="2" type="ORF">FB467_0388</name>
</gene>
<evidence type="ECO:0000313" key="2">
    <source>
        <dbReference type="EMBL" id="TQL49320.1"/>
    </source>
</evidence>
<keyword evidence="1" id="KW-0812">Transmembrane</keyword>
<feature type="transmembrane region" description="Helical" evidence="1">
    <location>
        <begin position="197"/>
        <end position="216"/>
    </location>
</feature>
<feature type="transmembrane region" description="Helical" evidence="1">
    <location>
        <begin position="92"/>
        <end position="115"/>
    </location>
</feature>
<feature type="transmembrane region" description="Helical" evidence="1">
    <location>
        <begin position="56"/>
        <end position="80"/>
    </location>
</feature>
<feature type="transmembrane region" description="Helical" evidence="1">
    <location>
        <begin position="16"/>
        <end position="36"/>
    </location>
</feature>
<comment type="caution">
    <text evidence="2">The sequence shown here is derived from an EMBL/GenBank/DDBJ whole genome shotgun (WGS) entry which is preliminary data.</text>
</comment>
<feature type="transmembrane region" description="Helical" evidence="1">
    <location>
        <begin position="163"/>
        <end position="185"/>
    </location>
</feature>
<keyword evidence="1" id="KW-1133">Transmembrane helix</keyword>
<name>A0A542YMK6_9MICO</name>
<dbReference type="AlphaFoldDB" id="A0A542YMK6"/>
<evidence type="ECO:0000256" key="1">
    <source>
        <dbReference type="SAM" id="Phobius"/>
    </source>
</evidence>
<sequence>MVLTPTRPSTRLTRPAWLLVATLPAYIAVVLSATLLRPRVELGSAELTPDQIGELGPGWVAIALLWVLPPVLAAVGLAGIARRLPRTRLTRAVPYLGGLVTVLAVAHVAVHLLGIGAGTLTWGESPLFTTGFVLSLLIGWVGVHPASLLVLGTLVRAGIARRTAIVVGVIYVLYWAVELLIYLPVLLGPGDLAGADAGLPPFLLGFFWAAVGGALLRTGVPSAE</sequence>
<dbReference type="EMBL" id="VFOP01000001">
    <property type="protein sequence ID" value="TQL49320.1"/>
    <property type="molecule type" value="Genomic_DNA"/>
</dbReference>
<dbReference type="OrthoDB" id="2116020at201174"/>
<feature type="transmembrane region" description="Helical" evidence="1">
    <location>
        <begin position="127"/>
        <end position="151"/>
    </location>
</feature>
<organism evidence="2 3">
    <name type="scientific">Ornithinicoccus hortensis</name>
    <dbReference type="NCBI Taxonomy" id="82346"/>
    <lineage>
        <taxon>Bacteria</taxon>
        <taxon>Bacillati</taxon>
        <taxon>Actinomycetota</taxon>
        <taxon>Actinomycetes</taxon>
        <taxon>Micrococcales</taxon>
        <taxon>Intrasporangiaceae</taxon>
        <taxon>Ornithinicoccus</taxon>
    </lineage>
</organism>
<accession>A0A542YMK6</accession>
<reference evidence="2 3" key="1">
    <citation type="submission" date="2019-06" db="EMBL/GenBank/DDBJ databases">
        <title>Sequencing the genomes of 1000 actinobacteria strains.</title>
        <authorList>
            <person name="Klenk H.-P."/>
        </authorList>
    </citation>
    <scope>NUCLEOTIDE SEQUENCE [LARGE SCALE GENOMIC DNA]</scope>
    <source>
        <strain evidence="2 3">DSM 12335</strain>
    </source>
</reference>